<proteinExistence type="inferred from homology"/>
<keyword evidence="4" id="KW-0472">Membrane</keyword>
<dbReference type="PROSITE" id="PS51257">
    <property type="entry name" value="PROKAR_LIPOPROTEIN"/>
    <property type="match status" value="1"/>
</dbReference>
<dbReference type="InterPro" id="IPR033985">
    <property type="entry name" value="SusD-like_N"/>
</dbReference>
<dbReference type="Pfam" id="PF07980">
    <property type="entry name" value="SusD_RagB"/>
    <property type="match status" value="1"/>
</dbReference>
<evidence type="ECO:0000256" key="2">
    <source>
        <dbReference type="ARBA" id="ARBA00006275"/>
    </source>
</evidence>
<comment type="similarity">
    <text evidence="2">Belongs to the SusD family.</text>
</comment>
<name>A0ABS3M286_9BACT</name>
<evidence type="ECO:0000259" key="7">
    <source>
        <dbReference type="Pfam" id="PF07980"/>
    </source>
</evidence>
<feature type="domain" description="RagB/SusD" evidence="7">
    <location>
        <begin position="346"/>
        <end position="511"/>
    </location>
</feature>
<evidence type="ECO:0000256" key="4">
    <source>
        <dbReference type="ARBA" id="ARBA00023136"/>
    </source>
</evidence>
<keyword evidence="5" id="KW-0998">Cell outer membrane</keyword>
<evidence type="ECO:0000256" key="3">
    <source>
        <dbReference type="ARBA" id="ARBA00022729"/>
    </source>
</evidence>
<keyword evidence="10" id="KW-1185">Reference proteome</keyword>
<comment type="caution">
    <text evidence="9">The sequence shown here is derived from an EMBL/GenBank/DDBJ whole genome shotgun (WGS) entry which is preliminary data.</text>
</comment>
<keyword evidence="3 6" id="KW-0732">Signal</keyword>
<dbReference type="SUPFAM" id="SSF48452">
    <property type="entry name" value="TPR-like"/>
    <property type="match status" value="1"/>
</dbReference>
<dbReference type="EMBL" id="JAERMS010000001">
    <property type="protein sequence ID" value="MBO1362206.1"/>
    <property type="molecule type" value="Genomic_DNA"/>
</dbReference>
<dbReference type="InterPro" id="IPR011990">
    <property type="entry name" value="TPR-like_helical_dom_sf"/>
</dbReference>
<dbReference type="RefSeq" id="WP_107581596.1">
    <property type="nucleotide sequence ID" value="NZ_JAERMS010000001.1"/>
</dbReference>
<evidence type="ECO:0000259" key="8">
    <source>
        <dbReference type="Pfam" id="PF14322"/>
    </source>
</evidence>
<accession>A0ABS3M286</accession>
<comment type="subcellular location">
    <subcellularLocation>
        <location evidence="1">Cell outer membrane</location>
    </subcellularLocation>
</comment>
<evidence type="ECO:0000256" key="1">
    <source>
        <dbReference type="ARBA" id="ARBA00004442"/>
    </source>
</evidence>
<dbReference type="Pfam" id="PF14322">
    <property type="entry name" value="SusD-like_3"/>
    <property type="match status" value="1"/>
</dbReference>
<sequence length="513" mass="57884">MKSIYKFAFLGLLALGTMSSCSDDQLETSPTTSVDTGQLMRSTSKAIGALNGIYRFFYTTGYTTGWQHEEFGITAFNHVADLEGEDMIQQAAGSGWFWYDYRFDVKGDYTHNYGRPYGTWNFFYTIIANANYLIAADATMEGDEKEKNYIVGQAYALRALGYFYLSQFYARNYIDHPTDPCVPIYTEPTVKGTKGKPRATTADVYKQIDSDIKAAIDKLKAAKTTRDSKSHLGLGEVYGLAARIALVEEKWQDAETYADNAIAEAGKEGIAIAAVSNFLGLNKVDYKNVMWGMKIVSDQSTQYASFFNHMDADMGKYGARARIQVSKTLYALMGEKDERREWWNPNDKNNKTNGYQQEKFKFSNQATFEGDYILMRIEEMYLTKAEAQCMQGNDSGAIKTLMEVMKQRDSGYTCSKSGKELAVTTNPLIKTGSLREEIIDQRRIELWGEFGRIFDLRRLHQGVYRSSDQGHPSSALVKGIDNKDSYKWVLTIPQSEFDGNSALDPAKDQNPMD</sequence>
<evidence type="ECO:0000313" key="10">
    <source>
        <dbReference type="Proteomes" id="UP000664265"/>
    </source>
</evidence>
<feature type="domain" description="SusD-like N-terminal" evidence="8">
    <location>
        <begin position="107"/>
        <end position="246"/>
    </location>
</feature>
<gene>
    <name evidence="9" type="ORF">JHU38_00155</name>
</gene>
<feature type="chain" id="PRO_5047172207" evidence="6">
    <location>
        <begin position="23"/>
        <end position="513"/>
    </location>
</feature>
<feature type="signal peptide" evidence="6">
    <location>
        <begin position="1"/>
        <end position="22"/>
    </location>
</feature>
<dbReference type="InterPro" id="IPR012944">
    <property type="entry name" value="SusD_RagB_dom"/>
</dbReference>
<protein>
    <submittedName>
        <fullName evidence="9">RagB/SusD family nutrient uptake outer membrane protein</fullName>
    </submittedName>
</protein>
<dbReference type="CDD" id="cd08977">
    <property type="entry name" value="SusD"/>
    <property type="match status" value="1"/>
</dbReference>
<dbReference type="Proteomes" id="UP000664265">
    <property type="component" value="Unassembled WGS sequence"/>
</dbReference>
<evidence type="ECO:0000313" key="9">
    <source>
        <dbReference type="EMBL" id="MBO1362206.1"/>
    </source>
</evidence>
<evidence type="ECO:0000256" key="6">
    <source>
        <dbReference type="SAM" id="SignalP"/>
    </source>
</evidence>
<reference evidence="9 10" key="1">
    <citation type="submission" date="2021-01" db="EMBL/GenBank/DDBJ databases">
        <title>Prevotella A2931 sp. nov.</title>
        <authorList>
            <person name="Buhl M."/>
            <person name="Oberhettinger P."/>
        </authorList>
    </citation>
    <scope>NUCLEOTIDE SEQUENCE [LARGE SCALE GENOMIC DNA]</scope>
    <source>
        <strain evidence="9 10">A2931</strain>
    </source>
</reference>
<evidence type="ECO:0000256" key="5">
    <source>
        <dbReference type="ARBA" id="ARBA00023237"/>
    </source>
</evidence>
<organism evidence="9 10">
    <name type="scientific">Prevotella illustrans</name>
    <dbReference type="NCBI Taxonomy" id="2800387"/>
    <lineage>
        <taxon>Bacteria</taxon>
        <taxon>Pseudomonadati</taxon>
        <taxon>Bacteroidota</taxon>
        <taxon>Bacteroidia</taxon>
        <taxon>Bacteroidales</taxon>
        <taxon>Prevotellaceae</taxon>
        <taxon>Prevotella</taxon>
    </lineage>
</organism>
<dbReference type="Gene3D" id="1.25.40.390">
    <property type="match status" value="1"/>
</dbReference>